<accession>A0ABW4BGE2</accession>
<dbReference type="InterPro" id="IPR051471">
    <property type="entry name" value="Bacterial_PTS_sugar_comp"/>
</dbReference>
<keyword evidence="1" id="KW-0808">Transferase</keyword>
<reference evidence="4" key="1">
    <citation type="journal article" date="2019" name="Int. J. Syst. Evol. Microbiol.">
        <title>The Global Catalogue of Microorganisms (GCM) 10K type strain sequencing project: providing services to taxonomists for standard genome sequencing and annotation.</title>
        <authorList>
            <consortium name="The Broad Institute Genomics Platform"/>
            <consortium name="The Broad Institute Genome Sequencing Center for Infectious Disease"/>
            <person name="Wu L."/>
            <person name="Ma J."/>
        </authorList>
    </citation>
    <scope>NUCLEOTIDE SEQUENCE [LARGE SCALE GENOMIC DNA]</scope>
    <source>
        <strain evidence="4">CCM 9110</strain>
    </source>
</reference>
<evidence type="ECO:0000256" key="1">
    <source>
        <dbReference type="ARBA" id="ARBA00022679"/>
    </source>
</evidence>
<dbReference type="Proteomes" id="UP001597199">
    <property type="component" value="Unassembled WGS sequence"/>
</dbReference>
<dbReference type="InterPro" id="IPR036662">
    <property type="entry name" value="PTS_EIIA_man-typ_sf"/>
</dbReference>
<name>A0ABW4BGE2_9LACO</name>
<sequence length="135" mass="14259">MTRIILVSHNQLAPGMKAAVEMIAGPQANLEAYGLMPGDQPETIIHAIKTTITADQDVLVLADIVGGSMCNAAMKLLNLPNVRLVGGMNLALVLQIVLAPPTDAAALAHVIDQAQASLHPVIIQQTSDDDFFLSR</sequence>
<gene>
    <name evidence="3" type="ORF">ACFQ41_07395</name>
</gene>
<keyword evidence="3" id="KW-0762">Sugar transport</keyword>
<dbReference type="InterPro" id="IPR004701">
    <property type="entry name" value="PTS_EIIA_man-typ"/>
</dbReference>
<dbReference type="PANTHER" id="PTHR33799:SF1">
    <property type="entry name" value="PTS SYSTEM MANNOSE-SPECIFIC EIIAB COMPONENT-RELATED"/>
    <property type="match status" value="1"/>
</dbReference>
<dbReference type="SUPFAM" id="SSF53062">
    <property type="entry name" value="PTS system fructose IIA component-like"/>
    <property type="match status" value="1"/>
</dbReference>
<dbReference type="PROSITE" id="PS51096">
    <property type="entry name" value="PTS_EIIA_TYPE_4"/>
    <property type="match status" value="1"/>
</dbReference>
<dbReference type="EMBL" id="JBHTOA010000030">
    <property type="protein sequence ID" value="MFD1399131.1"/>
    <property type="molecule type" value="Genomic_DNA"/>
</dbReference>
<protein>
    <submittedName>
        <fullName evidence="3">PTS sugar transporter subunit IIA</fullName>
    </submittedName>
</protein>
<comment type="caution">
    <text evidence="3">The sequence shown here is derived from an EMBL/GenBank/DDBJ whole genome shotgun (WGS) entry which is preliminary data.</text>
</comment>
<dbReference type="RefSeq" id="WP_204118301.1">
    <property type="nucleotide sequence ID" value="NZ_BOLV01000003.1"/>
</dbReference>
<feature type="domain" description="PTS EIIA type-4" evidence="2">
    <location>
        <begin position="1"/>
        <end position="131"/>
    </location>
</feature>
<keyword evidence="4" id="KW-1185">Reference proteome</keyword>
<dbReference type="PANTHER" id="PTHR33799">
    <property type="entry name" value="PTS PERMEASE-RELATED-RELATED"/>
    <property type="match status" value="1"/>
</dbReference>
<organism evidence="3 4">
    <name type="scientific">Lacticaseibacillus suilingensis</name>
    <dbReference type="NCBI Taxonomy" id="2799577"/>
    <lineage>
        <taxon>Bacteria</taxon>
        <taxon>Bacillati</taxon>
        <taxon>Bacillota</taxon>
        <taxon>Bacilli</taxon>
        <taxon>Lactobacillales</taxon>
        <taxon>Lactobacillaceae</taxon>
        <taxon>Lacticaseibacillus</taxon>
    </lineage>
</organism>
<evidence type="ECO:0000313" key="4">
    <source>
        <dbReference type="Proteomes" id="UP001597199"/>
    </source>
</evidence>
<dbReference type="Gene3D" id="3.40.50.510">
    <property type="entry name" value="Phosphotransferase system, mannose-type IIA component"/>
    <property type="match status" value="1"/>
</dbReference>
<evidence type="ECO:0000259" key="2">
    <source>
        <dbReference type="PROSITE" id="PS51096"/>
    </source>
</evidence>
<keyword evidence="3" id="KW-0813">Transport</keyword>
<dbReference type="Pfam" id="PF03610">
    <property type="entry name" value="EIIA-man"/>
    <property type="match status" value="1"/>
</dbReference>
<evidence type="ECO:0000313" key="3">
    <source>
        <dbReference type="EMBL" id="MFD1399131.1"/>
    </source>
</evidence>
<proteinExistence type="predicted"/>